<dbReference type="InterPro" id="IPR025457">
    <property type="entry name" value="DUF4277"/>
</dbReference>
<reference evidence="2 3" key="1">
    <citation type="submission" date="2014-07" db="EMBL/GenBank/DDBJ databases">
        <title>Methanogenic archaea and the global carbon cycle.</title>
        <authorList>
            <person name="Henriksen J.R."/>
            <person name="Luke J."/>
            <person name="Reinhart S."/>
            <person name="Benedict M.N."/>
            <person name="Youngblut N.D."/>
            <person name="Metcalf M.E."/>
            <person name="Whitaker R.J."/>
            <person name="Metcalf W.W."/>
        </authorList>
    </citation>
    <scope>NUCLEOTIDE SEQUENCE [LARGE SCALE GENOMIC DNA]</scope>
    <source>
        <strain evidence="2 3">Wiesmoor</strain>
    </source>
</reference>
<dbReference type="KEGG" id="mbw:MSBRW_1578"/>
<dbReference type="PANTHER" id="PTHR34614">
    <property type="match status" value="1"/>
</dbReference>
<dbReference type="Pfam" id="PF14104">
    <property type="entry name" value="DUF4277"/>
    <property type="match status" value="1"/>
</dbReference>
<proteinExistence type="predicted"/>
<dbReference type="HOGENOM" id="CLU_1987612_0_0_2"/>
<dbReference type="EMBL" id="CP009526">
    <property type="protein sequence ID" value="AKB50831.1"/>
    <property type="molecule type" value="Genomic_DNA"/>
</dbReference>
<evidence type="ECO:0000313" key="2">
    <source>
        <dbReference type="EMBL" id="AKB50831.1"/>
    </source>
</evidence>
<accession>A0A0E3LL85</accession>
<dbReference type="Proteomes" id="UP000033038">
    <property type="component" value="Chromosome"/>
</dbReference>
<organism evidence="2 3">
    <name type="scientific">Methanosarcina barkeri str. Wiesmoor</name>
    <dbReference type="NCBI Taxonomy" id="1434109"/>
    <lineage>
        <taxon>Archaea</taxon>
        <taxon>Methanobacteriati</taxon>
        <taxon>Methanobacteriota</taxon>
        <taxon>Stenosarchaea group</taxon>
        <taxon>Methanomicrobia</taxon>
        <taxon>Methanosarcinales</taxon>
        <taxon>Methanosarcinaceae</taxon>
        <taxon>Methanosarcina</taxon>
    </lineage>
</organism>
<dbReference type="PATRIC" id="fig|1434109.4.peg.1981"/>
<dbReference type="PANTHER" id="PTHR34614:SF2">
    <property type="entry name" value="TRANSPOSASE IS4-LIKE DOMAIN-CONTAINING PROTEIN"/>
    <property type="match status" value="1"/>
</dbReference>
<feature type="domain" description="DUF4277" evidence="1">
    <location>
        <begin position="5"/>
        <end position="45"/>
    </location>
</feature>
<sequence>MKLSRVERLLGTEISASYLTDDVLGRTLDEIYKADSTHLFMKLALKMLEIVNIRTQLLQSETTNFIFHGDYKYIDDGSTIETTYGHAKDGRDGLKRFGLGMITNHSMEYHYLQRPTLIISDKETN</sequence>
<dbReference type="AlphaFoldDB" id="A0A0E3LL85"/>
<evidence type="ECO:0000259" key="1">
    <source>
        <dbReference type="Pfam" id="PF14104"/>
    </source>
</evidence>
<protein>
    <submittedName>
        <fullName evidence="2">Mobile element protein</fullName>
    </submittedName>
</protein>
<gene>
    <name evidence="2" type="ORF">MSBRW_1578</name>
</gene>
<name>A0A0E3LL85_METBA</name>
<evidence type="ECO:0000313" key="3">
    <source>
        <dbReference type="Proteomes" id="UP000033038"/>
    </source>
</evidence>